<accession>A0A7K1XWZ6</accession>
<reference evidence="1 2" key="1">
    <citation type="submission" date="2019-11" db="EMBL/GenBank/DDBJ databases">
        <title>Pedobacter sp. HMF7056 Genome sequencing and assembly.</title>
        <authorList>
            <person name="Kang H."/>
            <person name="Kim H."/>
            <person name="Joh K."/>
        </authorList>
    </citation>
    <scope>NUCLEOTIDE SEQUENCE [LARGE SCALE GENOMIC DNA]</scope>
    <source>
        <strain evidence="1 2">HMF7056</strain>
    </source>
</reference>
<name>A0A7K1XWZ6_9SPHI</name>
<evidence type="ECO:0008006" key="3">
    <source>
        <dbReference type="Google" id="ProtNLM"/>
    </source>
</evidence>
<sequence length="267" mass="28582">MSKWYLFSVCAIGCAADLMGQSNAGARLCALGGSGVSVRDEWSLISNPAGLAAIRKAVLLVSSESILTDPVLSTQAAAILVPVKSYTTGIHIRSYGFAGYKEQRAGLAVGKRFGPKLLIGANFNYHQVAVTGYGTASAWSADWGVQYVLNKRYVFGAQVSNPARNSYVRELSSGIPVKIGFGGSCFFSDKVLVTSALQKTLDGETEWCYGLEYTPARWFALRGGVTTGSVHYSGGAGFQYRQFKIDTAAIIRSDLGNSSQISISYEF</sequence>
<dbReference type="EMBL" id="WVHS01000002">
    <property type="protein sequence ID" value="MXV15533.1"/>
    <property type="molecule type" value="Genomic_DNA"/>
</dbReference>
<dbReference type="AlphaFoldDB" id="A0A7K1XWZ6"/>
<dbReference type="RefSeq" id="WP_160906522.1">
    <property type="nucleotide sequence ID" value="NZ_WVHS01000002.1"/>
</dbReference>
<dbReference type="Gene3D" id="2.40.160.60">
    <property type="entry name" value="Outer membrane protein transport protein (OMPP1/FadL/TodX)"/>
    <property type="match status" value="1"/>
</dbReference>
<protein>
    <recommendedName>
        <fullName evidence="3">PorV/PorQ family protein</fullName>
    </recommendedName>
</protein>
<evidence type="ECO:0000313" key="1">
    <source>
        <dbReference type="EMBL" id="MXV15533.1"/>
    </source>
</evidence>
<dbReference type="Proteomes" id="UP000451233">
    <property type="component" value="Unassembled WGS sequence"/>
</dbReference>
<keyword evidence="2" id="KW-1185">Reference proteome</keyword>
<organism evidence="1 2">
    <name type="scientific">Hufsiella ginkgonis</name>
    <dbReference type="NCBI Taxonomy" id="2695274"/>
    <lineage>
        <taxon>Bacteria</taxon>
        <taxon>Pseudomonadati</taxon>
        <taxon>Bacteroidota</taxon>
        <taxon>Sphingobacteriia</taxon>
        <taxon>Sphingobacteriales</taxon>
        <taxon>Sphingobacteriaceae</taxon>
        <taxon>Hufsiella</taxon>
    </lineage>
</organism>
<gene>
    <name evidence="1" type="ORF">GS398_09475</name>
</gene>
<evidence type="ECO:0000313" key="2">
    <source>
        <dbReference type="Proteomes" id="UP000451233"/>
    </source>
</evidence>
<proteinExistence type="predicted"/>
<comment type="caution">
    <text evidence="1">The sequence shown here is derived from an EMBL/GenBank/DDBJ whole genome shotgun (WGS) entry which is preliminary data.</text>
</comment>